<evidence type="ECO:0000259" key="3">
    <source>
        <dbReference type="Pfam" id="PF05368"/>
    </source>
</evidence>
<sequence length="280" mass="29878">MSSHTYSTFAVAGAGGLGALIAEELVKQGATVFVLTRGDSSKAPAGATARKVDYGKEESLVEALKGIDVIVSTLSEGGFAVQPALADAAKKAGVKLFVPSEFGVKTHEIPEGLLSFKPALHKHLESIGPPYTRYNVGLFSDVPLSPFFGFDLEKKTASLIGNGSSKWAATTRPDIAHFVAYTLTHLPKAQLEGAVLSVVGSRIRWDEVVTVLEKKYSGKFAVEYRDAATAEKGVAEKGFAGFGDYLLLLLLGGYADLKSDNELVPGWKPLTFEEAAQKYY</sequence>
<dbReference type="PANTHER" id="PTHR47706:SF9">
    <property type="entry name" value="NMRA-LIKE DOMAIN-CONTAINING PROTEIN-RELATED"/>
    <property type="match status" value="1"/>
</dbReference>
<dbReference type="Gene3D" id="3.40.50.720">
    <property type="entry name" value="NAD(P)-binding Rossmann-like Domain"/>
    <property type="match status" value="1"/>
</dbReference>
<keyword evidence="2" id="KW-0560">Oxidoreductase</keyword>
<dbReference type="Gene3D" id="3.90.25.10">
    <property type="entry name" value="UDP-galactose 4-epimerase, domain 1"/>
    <property type="match status" value="1"/>
</dbReference>
<accession>A0A165DHV0</accession>
<protein>
    <submittedName>
        <fullName evidence="4">NAD(P)-binding protein</fullName>
    </submittedName>
</protein>
<evidence type="ECO:0000313" key="4">
    <source>
        <dbReference type="EMBL" id="KZV84566.1"/>
    </source>
</evidence>
<evidence type="ECO:0000313" key="5">
    <source>
        <dbReference type="Proteomes" id="UP000077266"/>
    </source>
</evidence>
<dbReference type="PANTHER" id="PTHR47706">
    <property type="entry name" value="NMRA-LIKE FAMILY PROTEIN"/>
    <property type="match status" value="1"/>
</dbReference>
<dbReference type="AlphaFoldDB" id="A0A165DHV0"/>
<keyword evidence="1" id="KW-0521">NADP</keyword>
<dbReference type="STRING" id="1314781.A0A165DHV0"/>
<evidence type="ECO:0000256" key="1">
    <source>
        <dbReference type="ARBA" id="ARBA00022857"/>
    </source>
</evidence>
<organism evidence="4 5">
    <name type="scientific">Exidia glandulosa HHB12029</name>
    <dbReference type="NCBI Taxonomy" id="1314781"/>
    <lineage>
        <taxon>Eukaryota</taxon>
        <taxon>Fungi</taxon>
        <taxon>Dikarya</taxon>
        <taxon>Basidiomycota</taxon>
        <taxon>Agaricomycotina</taxon>
        <taxon>Agaricomycetes</taxon>
        <taxon>Auriculariales</taxon>
        <taxon>Exidiaceae</taxon>
        <taxon>Exidia</taxon>
    </lineage>
</organism>
<dbReference type="EMBL" id="KV426219">
    <property type="protein sequence ID" value="KZV84566.1"/>
    <property type="molecule type" value="Genomic_DNA"/>
</dbReference>
<dbReference type="InterPro" id="IPR008030">
    <property type="entry name" value="NmrA-like"/>
</dbReference>
<dbReference type="SUPFAM" id="SSF51735">
    <property type="entry name" value="NAD(P)-binding Rossmann-fold domains"/>
    <property type="match status" value="1"/>
</dbReference>
<feature type="domain" description="NmrA-like" evidence="3">
    <location>
        <begin position="8"/>
        <end position="220"/>
    </location>
</feature>
<name>A0A165DHV0_EXIGL</name>
<gene>
    <name evidence="4" type="ORF">EXIGLDRAFT_682596</name>
</gene>
<dbReference type="InterPro" id="IPR036291">
    <property type="entry name" value="NAD(P)-bd_dom_sf"/>
</dbReference>
<evidence type="ECO:0000256" key="2">
    <source>
        <dbReference type="ARBA" id="ARBA00023002"/>
    </source>
</evidence>
<keyword evidence="5" id="KW-1185">Reference proteome</keyword>
<dbReference type="InterPro" id="IPR051609">
    <property type="entry name" value="NmrA/Isoflavone_reductase-like"/>
</dbReference>
<dbReference type="InParanoid" id="A0A165DHV0"/>
<reference evidence="4 5" key="1">
    <citation type="journal article" date="2016" name="Mol. Biol. Evol.">
        <title>Comparative Genomics of Early-Diverging Mushroom-Forming Fungi Provides Insights into the Origins of Lignocellulose Decay Capabilities.</title>
        <authorList>
            <person name="Nagy L.G."/>
            <person name="Riley R."/>
            <person name="Tritt A."/>
            <person name="Adam C."/>
            <person name="Daum C."/>
            <person name="Floudas D."/>
            <person name="Sun H."/>
            <person name="Yadav J.S."/>
            <person name="Pangilinan J."/>
            <person name="Larsson K.H."/>
            <person name="Matsuura K."/>
            <person name="Barry K."/>
            <person name="Labutti K."/>
            <person name="Kuo R."/>
            <person name="Ohm R.A."/>
            <person name="Bhattacharya S.S."/>
            <person name="Shirouzu T."/>
            <person name="Yoshinaga Y."/>
            <person name="Martin F.M."/>
            <person name="Grigoriev I.V."/>
            <person name="Hibbett D.S."/>
        </authorList>
    </citation>
    <scope>NUCLEOTIDE SEQUENCE [LARGE SCALE GENOMIC DNA]</scope>
    <source>
        <strain evidence="4 5">HHB12029</strain>
    </source>
</reference>
<dbReference type="GO" id="GO:0016491">
    <property type="term" value="F:oxidoreductase activity"/>
    <property type="evidence" value="ECO:0007669"/>
    <property type="project" value="UniProtKB-KW"/>
</dbReference>
<proteinExistence type="predicted"/>
<dbReference type="Pfam" id="PF05368">
    <property type="entry name" value="NmrA"/>
    <property type="match status" value="1"/>
</dbReference>
<dbReference type="OrthoDB" id="9974981at2759"/>
<dbReference type="Proteomes" id="UP000077266">
    <property type="component" value="Unassembled WGS sequence"/>
</dbReference>